<gene>
    <name evidence="13" type="ORF">GCM10023175_01200</name>
</gene>
<evidence type="ECO:0000313" key="14">
    <source>
        <dbReference type="Proteomes" id="UP001501598"/>
    </source>
</evidence>
<reference evidence="14" key="1">
    <citation type="journal article" date="2019" name="Int. J. Syst. Evol. Microbiol.">
        <title>The Global Catalogue of Microorganisms (GCM) 10K type strain sequencing project: providing services to taxonomists for standard genome sequencing and annotation.</title>
        <authorList>
            <consortium name="The Broad Institute Genomics Platform"/>
            <consortium name="The Broad Institute Genome Sequencing Center for Infectious Disease"/>
            <person name="Wu L."/>
            <person name="Ma J."/>
        </authorList>
    </citation>
    <scope>NUCLEOTIDE SEQUENCE [LARGE SCALE GENOMIC DNA]</scope>
    <source>
        <strain evidence="14">JCM 17906</strain>
    </source>
</reference>
<keyword evidence="14" id="KW-1185">Reference proteome</keyword>
<keyword evidence="11" id="KW-1003">Cell membrane</keyword>
<accession>A0ABP8RCI2</accession>
<dbReference type="InterPro" id="IPR051949">
    <property type="entry name" value="Cation_Transport_ATPase"/>
</dbReference>
<dbReference type="Gene3D" id="3.40.1110.10">
    <property type="entry name" value="Calcium-transporting ATPase, cytoplasmic domain N"/>
    <property type="match status" value="1"/>
</dbReference>
<dbReference type="Proteomes" id="UP001501598">
    <property type="component" value="Unassembled WGS sequence"/>
</dbReference>
<dbReference type="InterPro" id="IPR008250">
    <property type="entry name" value="ATPase_P-typ_transduc_dom_A_sf"/>
</dbReference>
<dbReference type="Gene3D" id="3.40.50.1000">
    <property type="entry name" value="HAD superfamily/HAD-like"/>
    <property type="match status" value="1"/>
</dbReference>
<dbReference type="SUPFAM" id="SSF81665">
    <property type="entry name" value="Calcium ATPase, transmembrane domain M"/>
    <property type="match status" value="1"/>
</dbReference>
<dbReference type="Pfam" id="PF00122">
    <property type="entry name" value="E1-E2_ATPase"/>
    <property type="match status" value="1"/>
</dbReference>
<evidence type="ECO:0000256" key="7">
    <source>
        <dbReference type="ARBA" id="ARBA00022842"/>
    </source>
</evidence>
<sequence>MRMLSLPEVRSAALALAAFALAVPADLWGAPWPLVALLYAACYVAGGWEPARSGLQALRERTLDVDLLMIVAALGAAAIGQYLDGALLIVIFAGSGALEAVMTARTRAGITGLLHLAPETAHRVVCREPGSAAGVEADTVTVRAADLLVGDEVVVRPGEKVPADGTVLAGAGEIDASSLTGEPLPVPRRTGDEVFAGTLNGTGVLRVRVATDPRESVVAGIAAQVARAAETKSTRQLWVERIERRYSVIVVLAAVAVFVVPLVLGADLRSALLRAMTFMIVASPCAIVLATMPPLLAAIAVAGRRGVLLKEAGVVEALAEVDAVVLDKTGTVTSGRPEVRSVEAVVDCSPDEVLALAAAAEQGSEHVLGRAIVAAAQRRDLRVPDARDTTALPGEGIVALVTRDGASVRVTVGRPDLDAGDRDRPLRAESAVGTALTTHDRRSCSPHGTKRAEGADHLAALVVRVERRGWTAVVVRVGGEAVGVLGLADEPRPGARDAIDGLRATVGEPTLLTGDAVGPARALAERAGISQVRAGLSPADKHALLPEHALAVGDGLNDAPLLAGAHVGLAVGDGAATLSVEAADGVLLRDPLGALAPLVRLARRARRTARVNLAFAAAVIVGLVAWDLVGTLPLAVGVAGHELSTVLVCLNGLRLAVWPGWSEGGERLEGHAPQQARDLVRAAP</sequence>
<evidence type="ECO:0000256" key="8">
    <source>
        <dbReference type="ARBA" id="ARBA00022967"/>
    </source>
</evidence>
<keyword evidence="8" id="KW-1278">Translocase</keyword>
<dbReference type="SUPFAM" id="SSF81653">
    <property type="entry name" value="Calcium ATPase, transduction domain A"/>
    <property type="match status" value="1"/>
</dbReference>
<dbReference type="PROSITE" id="PS00154">
    <property type="entry name" value="ATPASE_E1_E2"/>
    <property type="match status" value="1"/>
</dbReference>
<protein>
    <submittedName>
        <fullName evidence="13">Heavy metal translocating P-type ATPase</fullName>
    </submittedName>
</protein>
<feature type="transmembrane region" description="Helical" evidence="11">
    <location>
        <begin position="278"/>
        <end position="302"/>
    </location>
</feature>
<evidence type="ECO:0000256" key="5">
    <source>
        <dbReference type="ARBA" id="ARBA00022741"/>
    </source>
</evidence>
<dbReference type="InterPro" id="IPR059000">
    <property type="entry name" value="ATPase_P-type_domA"/>
</dbReference>
<evidence type="ECO:0000256" key="9">
    <source>
        <dbReference type="ARBA" id="ARBA00022989"/>
    </source>
</evidence>
<evidence type="ECO:0000256" key="4">
    <source>
        <dbReference type="ARBA" id="ARBA00022723"/>
    </source>
</evidence>
<feature type="transmembrane region" description="Helical" evidence="11">
    <location>
        <begin position="246"/>
        <end position="266"/>
    </location>
</feature>
<feature type="transmembrane region" description="Helical" evidence="11">
    <location>
        <begin position="86"/>
        <end position="104"/>
    </location>
</feature>
<evidence type="ECO:0000259" key="12">
    <source>
        <dbReference type="Pfam" id="PF00122"/>
    </source>
</evidence>
<keyword evidence="6 11" id="KW-0067">ATP-binding</keyword>
<comment type="subcellular location">
    <subcellularLocation>
        <location evidence="1">Cell membrane</location>
        <topology evidence="1">Multi-pass membrane protein</topology>
    </subcellularLocation>
</comment>
<dbReference type="Gene3D" id="2.70.150.10">
    <property type="entry name" value="Calcium-transporting ATPase, cytoplasmic transduction domain A"/>
    <property type="match status" value="1"/>
</dbReference>
<comment type="similarity">
    <text evidence="2 11">Belongs to the cation transport ATPase (P-type) (TC 3.A.3) family. Type IB subfamily.</text>
</comment>
<dbReference type="NCBIfam" id="TIGR01525">
    <property type="entry name" value="ATPase-IB_hvy"/>
    <property type="match status" value="1"/>
</dbReference>
<feature type="transmembrane region" description="Helical" evidence="11">
    <location>
        <begin position="609"/>
        <end position="626"/>
    </location>
</feature>
<evidence type="ECO:0000256" key="10">
    <source>
        <dbReference type="ARBA" id="ARBA00023136"/>
    </source>
</evidence>
<evidence type="ECO:0000256" key="1">
    <source>
        <dbReference type="ARBA" id="ARBA00004651"/>
    </source>
</evidence>
<dbReference type="PANTHER" id="PTHR43079:SF1">
    <property type="entry name" value="CADMIUM_ZINC-TRANSPORTING ATPASE HMA1, CHLOROPLASTIC-RELATED"/>
    <property type="match status" value="1"/>
</dbReference>
<dbReference type="SUPFAM" id="SSF56784">
    <property type="entry name" value="HAD-like"/>
    <property type="match status" value="1"/>
</dbReference>
<dbReference type="EMBL" id="BAABGT010000003">
    <property type="protein sequence ID" value="GAA4535517.1"/>
    <property type="molecule type" value="Genomic_DNA"/>
</dbReference>
<dbReference type="InterPro" id="IPR023299">
    <property type="entry name" value="ATPase_P-typ_cyto_dom_N"/>
</dbReference>
<dbReference type="InterPro" id="IPR036412">
    <property type="entry name" value="HAD-like_sf"/>
</dbReference>
<dbReference type="PRINTS" id="PR00119">
    <property type="entry name" value="CATATPASE"/>
</dbReference>
<dbReference type="PANTHER" id="PTHR43079">
    <property type="entry name" value="PROBABLE CADMIUM/ZINC-TRANSPORTING ATPASE HMA1"/>
    <property type="match status" value="1"/>
</dbReference>
<evidence type="ECO:0000256" key="6">
    <source>
        <dbReference type="ARBA" id="ARBA00022840"/>
    </source>
</evidence>
<evidence type="ECO:0000256" key="3">
    <source>
        <dbReference type="ARBA" id="ARBA00022692"/>
    </source>
</evidence>
<comment type="caution">
    <text evidence="13">The sequence shown here is derived from an EMBL/GenBank/DDBJ whole genome shotgun (WGS) entry which is preliminary data.</text>
</comment>
<keyword evidence="10 11" id="KW-0472">Membrane</keyword>
<keyword evidence="4 11" id="KW-0479">Metal-binding</keyword>
<keyword evidence="7" id="KW-0460">Magnesium</keyword>
<organism evidence="13 14">
    <name type="scientific">Pseudonocardia xishanensis</name>
    <dbReference type="NCBI Taxonomy" id="630995"/>
    <lineage>
        <taxon>Bacteria</taxon>
        <taxon>Bacillati</taxon>
        <taxon>Actinomycetota</taxon>
        <taxon>Actinomycetes</taxon>
        <taxon>Pseudonocardiales</taxon>
        <taxon>Pseudonocardiaceae</taxon>
        <taxon>Pseudonocardia</taxon>
    </lineage>
</organism>
<keyword evidence="5 11" id="KW-0547">Nucleotide-binding</keyword>
<keyword evidence="9 11" id="KW-1133">Transmembrane helix</keyword>
<feature type="domain" description="P-type ATPase A" evidence="12">
    <location>
        <begin position="138"/>
        <end position="225"/>
    </location>
</feature>
<dbReference type="InterPro" id="IPR027256">
    <property type="entry name" value="P-typ_ATPase_IB"/>
</dbReference>
<dbReference type="InterPro" id="IPR001757">
    <property type="entry name" value="P_typ_ATPase"/>
</dbReference>
<evidence type="ECO:0000256" key="2">
    <source>
        <dbReference type="ARBA" id="ARBA00006024"/>
    </source>
</evidence>
<dbReference type="Pfam" id="PF00702">
    <property type="entry name" value="Hydrolase"/>
    <property type="match status" value="1"/>
</dbReference>
<dbReference type="NCBIfam" id="TIGR01494">
    <property type="entry name" value="ATPase_P-type"/>
    <property type="match status" value="2"/>
</dbReference>
<proteinExistence type="inferred from homology"/>
<dbReference type="InterPro" id="IPR023214">
    <property type="entry name" value="HAD_sf"/>
</dbReference>
<evidence type="ECO:0000256" key="11">
    <source>
        <dbReference type="RuleBase" id="RU362081"/>
    </source>
</evidence>
<keyword evidence="3 11" id="KW-0812">Transmembrane</keyword>
<name>A0ABP8RCI2_9PSEU</name>
<dbReference type="InterPro" id="IPR018303">
    <property type="entry name" value="ATPase_P-typ_P_site"/>
</dbReference>
<dbReference type="InterPro" id="IPR023298">
    <property type="entry name" value="ATPase_P-typ_TM_dom_sf"/>
</dbReference>
<evidence type="ECO:0000313" key="13">
    <source>
        <dbReference type="EMBL" id="GAA4535517.1"/>
    </source>
</evidence>